<dbReference type="InterPro" id="IPR022472">
    <property type="entry name" value="VPLPA-CTERM"/>
</dbReference>
<evidence type="ECO:0000313" key="2">
    <source>
        <dbReference type="EMBL" id="PYC46401.1"/>
    </source>
</evidence>
<feature type="signal peptide" evidence="1">
    <location>
        <begin position="1"/>
        <end position="22"/>
    </location>
</feature>
<dbReference type="RefSeq" id="WP_110797237.1">
    <property type="nucleotide sequence ID" value="NZ_KZ826493.1"/>
</dbReference>
<protein>
    <recommendedName>
        <fullName evidence="4">VPLPA-CTERM protein sorting domain-containing protein</fullName>
    </recommendedName>
</protein>
<name>A0A2V4MIF8_9RHOB</name>
<keyword evidence="3" id="KW-1185">Reference proteome</keyword>
<feature type="chain" id="PRO_5015880473" description="VPLPA-CTERM protein sorting domain-containing protein" evidence="1">
    <location>
        <begin position="23"/>
        <end position="230"/>
    </location>
</feature>
<gene>
    <name evidence="2" type="ORF">DI396_15495</name>
</gene>
<dbReference type="EMBL" id="QFVT01000014">
    <property type="protein sequence ID" value="PYC46401.1"/>
    <property type="molecule type" value="Genomic_DNA"/>
</dbReference>
<sequence>MTLFTKIVAPIALALTASAASAATVTDTIYLGSAIPDLFTHSSYTYTAGGGDLTMEATGHELNADGAIGDQVRINKTLGGLGVTTCGRFTCLTDSPTVDSFGSDEVIKFAFDSAVSIKRIYFSEIDASDDFSFSVIGAGGSVMDFDPRINMSLLGGFGLLDGRSYEFAEPLAVSNIFGIGAHGFGDSFRIAALEIVWEEDTPAVPLPASALLMVGAFGTFGAMRRRRKAA</sequence>
<dbReference type="Proteomes" id="UP000248012">
    <property type="component" value="Unassembled WGS sequence"/>
</dbReference>
<dbReference type="NCBIfam" id="TIGR03370">
    <property type="entry name" value="VPLPA-CTERM"/>
    <property type="match status" value="1"/>
</dbReference>
<comment type="caution">
    <text evidence="2">The sequence shown here is derived from an EMBL/GenBank/DDBJ whole genome shotgun (WGS) entry which is preliminary data.</text>
</comment>
<dbReference type="OrthoDB" id="7873022at2"/>
<organism evidence="2 3">
    <name type="scientific">Litorivita pollutaquae</name>
    <dbReference type="NCBI Taxonomy" id="2200892"/>
    <lineage>
        <taxon>Bacteria</taxon>
        <taxon>Pseudomonadati</taxon>
        <taxon>Pseudomonadota</taxon>
        <taxon>Alphaproteobacteria</taxon>
        <taxon>Rhodobacterales</taxon>
        <taxon>Paracoccaceae</taxon>
        <taxon>Litorivita</taxon>
    </lineage>
</organism>
<evidence type="ECO:0000256" key="1">
    <source>
        <dbReference type="SAM" id="SignalP"/>
    </source>
</evidence>
<keyword evidence="1" id="KW-0732">Signal</keyword>
<evidence type="ECO:0000313" key="3">
    <source>
        <dbReference type="Proteomes" id="UP000248012"/>
    </source>
</evidence>
<accession>A0A2V4MIF8</accession>
<reference evidence="2 3" key="1">
    <citation type="submission" date="2018-05" db="EMBL/GenBank/DDBJ databases">
        <title>Oceanovita maritima gen. nov., sp. nov., a marine bacterium in the family Rhodobacteraceae isolated from surface seawater of Lundu port Xiamen, China.</title>
        <authorList>
            <person name="Hetharua B.H."/>
            <person name="Min D."/>
            <person name="Liao H."/>
            <person name="Tian Y."/>
        </authorList>
    </citation>
    <scope>NUCLEOTIDE SEQUENCE [LARGE SCALE GENOMIC DNA]</scope>
    <source>
        <strain evidence="2 3">FSX-11</strain>
    </source>
</reference>
<proteinExistence type="predicted"/>
<evidence type="ECO:0008006" key="4">
    <source>
        <dbReference type="Google" id="ProtNLM"/>
    </source>
</evidence>
<dbReference type="AlphaFoldDB" id="A0A2V4MIF8"/>